<proteinExistence type="predicted"/>
<name>A0AAP2HN14_9BURK</name>
<protein>
    <submittedName>
        <fullName evidence="1">Uncharacterized protein</fullName>
    </submittedName>
</protein>
<gene>
    <name evidence="1" type="ORF">KTE52_21270</name>
</gene>
<dbReference type="AlphaFoldDB" id="A0AAP2HN14"/>
<reference evidence="1" key="1">
    <citation type="submission" date="2021-06" db="EMBL/GenBank/DDBJ databases">
        <title>A collection of bacterial strains from the Burkholderia cepacia Research Laboratory and Repository.</title>
        <authorList>
            <person name="Lipuma J."/>
            <person name="Spilker T."/>
        </authorList>
    </citation>
    <scope>NUCLEOTIDE SEQUENCE</scope>
    <source>
        <strain evidence="1">AU37435</strain>
    </source>
</reference>
<dbReference type="RefSeq" id="WP_217084685.1">
    <property type="nucleotide sequence ID" value="NZ_JAHPMX010000012.1"/>
</dbReference>
<evidence type="ECO:0000313" key="2">
    <source>
        <dbReference type="Proteomes" id="UP001196915"/>
    </source>
</evidence>
<evidence type="ECO:0000313" key="1">
    <source>
        <dbReference type="EMBL" id="MBU9358870.1"/>
    </source>
</evidence>
<dbReference type="Proteomes" id="UP001196915">
    <property type="component" value="Unassembled WGS sequence"/>
</dbReference>
<organism evidence="1 2">
    <name type="scientific">Burkholderia multivorans</name>
    <dbReference type="NCBI Taxonomy" id="87883"/>
    <lineage>
        <taxon>Bacteria</taxon>
        <taxon>Pseudomonadati</taxon>
        <taxon>Pseudomonadota</taxon>
        <taxon>Betaproteobacteria</taxon>
        <taxon>Burkholderiales</taxon>
        <taxon>Burkholderiaceae</taxon>
        <taxon>Burkholderia</taxon>
        <taxon>Burkholderia cepacia complex</taxon>
    </lineage>
</organism>
<sequence>MAESQYQKGFQRFPFIREQTGGDFANKTPKPLPDKGLSRTQVEIGRLGTGARIILYTVTI</sequence>
<comment type="caution">
    <text evidence="1">The sequence shown here is derived from an EMBL/GenBank/DDBJ whole genome shotgun (WGS) entry which is preliminary data.</text>
</comment>
<accession>A0AAP2HN14</accession>
<dbReference type="EMBL" id="JAHPMX010000012">
    <property type="protein sequence ID" value="MBU9358870.1"/>
    <property type="molecule type" value="Genomic_DNA"/>
</dbReference>